<evidence type="ECO:0000259" key="1">
    <source>
        <dbReference type="PROSITE" id="PS50910"/>
    </source>
</evidence>
<dbReference type="SMART" id="SM00748">
    <property type="entry name" value="HEPN"/>
    <property type="match status" value="1"/>
</dbReference>
<accession>A0A3B1DZM1</accession>
<protein>
    <recommendedName>
        <fullName evidence="1">HEPN domain-containing protein</fullName>
    </recommendedName>
</protein>
<dbReference type="Pfam" id="PF05168">
    <property type="entry name" value="HEPN"/>
    <property type="match status" value="1"/>
</dbReference>
<feature type="domain" description="HEPN" evidence="1">
    <location>
        <begin position="11"/>
        <end position="120"/>
    </location>
</feature>
<proteinExistence type="predicted"/>
<sequence length="128" mass="15433">MNEKEVIAYWKNSSKKDFETGKILYQNKRYHYALFFCHLSIEKMLKALVIKKTQSAPPLIHDLVRLVEKTGVLVLDQYKKELAEISTFNIQTRYDDYKLSFYKKVTKQFLLRYLDKTKVILKWLNEQF</sequence>
<dbReference type="Gene3D" id="1.20.120.330">
    <property type="entry name" value="Nucleotidyltransferases domain 2"/>
    <property type="match status" value="1"/>
</dbReference>
<name>A0A3B1DZM1_9ZZZZ</name>
<dbReference type="EMBL" id="UOGJ01000150">
    <property type="protein sequence ID" value="VAX38065.1"/>
    <property type="molecule type" value="Genomic_DNA"/>
</dbReference>
<dbReference type="PROSITE" id="PS50910">
    <property type="entry name" value="HEPN"/>
    <property type="match status" value="1"/>
</dbReference>
<gene>
    <name evidence="2" type="ORF">MNBD_UNCLBAC01-1335</name>
</gene>
<dbReference type="SUPFAM" id="SSF81593">
    <property type="entry name" value="Nucleotidyltransferase substrate binding subunit/domain"/>
    <property type="match status" value="1"/>
</dbReference>
<dbReference type="AlphaFoldDB" id="A0A3B1DZM1"/>
<reference evidence="2" key="1">
    <citation type="submission" date="2018-06" db="EMBL/GenBank/DDBJ databases">
        <authorList>
            <person name="Zhirakovskaya E."/>
        </authorList>
    </citation>
    <scope>NUCLEOTIDE SEQUENCE</scope>
</reference>
<evidence type="ECO:0000313" key="2">
    <source>
        <dbReference type="EMBL" id="VAX38065.1"/>
    </source>
</evidence>
<organism evidence="2">
    <name type="scientific">hydrothermal vent metagenome</name>
    <dbReference type="NCBI Taxonomy" id="652676"/>
    <lineage>
        <taxon>unclassified sequences</taxon>
        <taxon>metagenomes</taxon>
        <taxon>ecological metagenomes</taxon>
    </lineage>
</organism>
<dbReference type="InterPro" id="IPR007842">
    <property type="entry name" value="HEPN_dom"/>
</dbReference>